<gene>
    <name evidence="1" type="ORF">FC18_GL002121</name>
</gene>
<name>A0A0R1ZUP9_9LACO</name>
<protein>
    <submittedName>
        <fullName evidence="1">Uncharacterized protein</fullName>
    </submittedName>
</protein>
<dbReference type="STRING" id="1291052.FC18_GL002121"/>
<dbReference type="PATRIC" id="fig|1291052.5.peg.2184"/>
<sequence>MRKKYGTAGSFQLLNTDTHLLGSIKSAGKNRYELTVNGQGHATLIRMVGETHPLYMLRGSNWLVTGNMAANHFRAYHGFEAIFASDAIASGQTLRLWCAHADCAPASLLTVAVLDHIRTDSITQPLTPVAF</sequence>
<dbReference type="AlphaFoldDB" id="A0A0R1ZUP9"/>
<accession>A0A0R1ZUP9</accession>
<organism evidence="1 2">
    <name type="scientific">Lacticaseibacillus sharpeae JCM 1186 = DSM 20505</name>
    <dbReference type="NCBI Taxonomy" id="1291052"/>
    <lineage>
        <taxon>Bacteria</taxon>
        <taxon>Bacillati</taxon>
        <taxon>Bacillota</taxon>
        <taxon>Bacilli</taxon>
        <taxon>Lactobacillales</taxon>
        <taxon>Lactobacillaceae</taxon>
        <taxon>Lacticaseibacillus</taxon>
    </lineage>
</organism>
<comment type="caution">
    <text evidence="1">The sequence shown here is derived from an EMBL/GenBank/DDBJ whole genome shotgun (WGS) entry which is preliminary data.</text>
</comment>
<reference evidence="1 2" key="1">
    <citation type="journal article" date="2015" name="Genome Announc.">
        <title>Expanding the biotechnology potential of lactobacilli through comparative genomics of 213 strains and associated genera.</title>
        <authorList>
            <person name="Sun Z."/>
            <person name="Harris H.M."/>
            <person name="McCann A."/>
            <person name="Guo C."/>
            <person name="Argimon S."/>
            <person name="Zhang W."/>
            <person name="Yang X."/>
            <person name="Jeffery I.B."/>
            <person name="Cooney J.C."/>
            <person name="Kagawa T.F."/>
            <person name="Liu W."/>
            <person name="Song Y."/>
            <person name="Salvetti E."/>
            <person name="Wrobel A."/>
            <person name="Rasinkangas P."/>
            <person name="Parkhill J."/>
            <person name="Rea M.C."/>
            <person name="O'Sullivan O."/>
            <person name="Ritari J."/>
            <person name="Douillard F.P."/>
            <person name="Paul Ross R."/>
            <person name="Yang R."/>
            <person name="Briner A.E."/>
            <person name="Felis G.E."/>
            <person name="de Vos W.M."/>
            <person name="Barrangou R."/>
            <person name="Klaenhammer T.R."/>
            <person name="Caufield P.W."/>
            <person name="Cui Y."/>
            <person name="Zhang H."/>
            <person name="O'Toole P.W."/>
        </authorList>
    </citation>
    <scope>NUCLEOTIDE SEQUENCE [LARGE SCALE GENOMIC DNA]</scope>
    <source>
        <strain evidence="1 2">DSM 20505</strain>
    </source>
</reference>
<evidence type="ECO:0000313" key="2">
    <source>
        <dbReference type="Proteomes" id="UP000051679"/>
    </source>
</evidence>
<dbReference type="Proteomes" id="UP000051679">
    <property type="component" value="Unassembled WGS sequence"/>
</dbReference>
<proteinExistence type="predicted"/>
<evidence type="ECO:0000313" key="1">
    <source>
        <dbReference type="EMBL" id="KRM54707.1"/>
    </source>
</evidence>
<keyword evidence="2" id="KW-1185">Reference proteome</keyword>
<dbReference type="EMBL" id="AYYO01000044">
    <property type="protein sequence ID" value="KRM54707.1"/>
    <property type="molecule type" value="Genomic_DNA"/>
</dbReference>